<keyword evidence="3 6" id="KW-0489">Methyltransferase</keyword>
<comment type="subcellular location">
    <subcellularLocation>
        <location evidence="6">Cytoplasm</location>
    </subcellularLocation>
</comment>
<accession>A0A9D0ZIJ5</accession>
<evidence type="ECO:0000256" key="5">
    <source>
        <dbReference type="ARBA" id="ARBA00022691"/>
    </source>
</evidence>
<dbReference type="FunFam" id="3.40.50.150:FF:000041">
    <property type="entry name" value="Ribosomal RNA small subunit methyltransferase G"/>
    <property type="match status" value="1"/>
</dbReference>
<evidence type="ECO:0000256" key="1">
    <source>
        <dbReference type="ARBA" id="ARBA00022490"/>
    </source>
</evidence>
<dbReference type="InterPro" id="IPR029063">
    <property type="entry name" value="SAM-dependent_MTases_sf"/>
</dbReference>
<evidence type="ECO:0000313" key="8">
    <source>
        <dbReference type="Proteomes" id="UP000886787"/>
    </source>
</evidence>
<comment type="caution">
    <text evidence="7">The sequence shown here is derived from an EMBL/GenBank/DDBJ whole genome shotgun (WGS) entry which is preliminary data.</text>
</comment>
<evidence type="ECO:0000256" key="4">
    <source>
        <dbReference type="ARBA" id="ARBA00022679"/>
    </source>
</evidence>
<name>A0A9D0ZIJ5_9FIRM</name>
<comment type="caution">
    <text evidence="6">Lacks conserved residue(s) required for the propagation of feature annotation.</text>
</comment>
<proteinExistence type="inferred from homology"/>
<keyword evidence="4 6" id="KW-0808">Transferase</keyword>
<gene>
    <name evidence="6 7" type="primary">rsmG</name>
    <name evidence="7" type="ORF">IAD32_08510</name>
</gene>
<comment type="similarity">
    <text evidence="6">Belongs to the methyltransferase superfamily. RNA methyltransferase RsmG family.</text>
</comment>
<dbReference type="NCBIfam" id="TIGR00138">
    <property type="entry name" value="rsmG_gidB"/>
    <property type="match status" value="1"/>
</dbReference>
<dbReference type="AlphaFoldDB" id="A0A9D0ZIJ5"/>
<reference evidence="7" key="2">
    <citation type="journal article" date="2021" name="PeerJ">
        <title>Extensive microbial diversity within the chicken gut microbiome revealed by metagenomics and culture.</title>
        <authorList>
            <person name="Gilroy R."/>
            <person name="Ravi A."/>
            <person name="Getino M."/>
            <person name="Pursley I."/>
            <person name="Horton D.L."/>
            <person name="Alikhan N.F."/>
            <person name="Baker D."/>
            <person name="Gharbi K."/>
            <person name="Hall N."/>
            <person name="Watson M."/>
            <person name="Adriaenssens E.M."/>
            <person name="Foster-Nyarko E."/>
            <person name="Jarju S."/>
            <person name="Secka A."/>
            <person name="Antonio M."/>
            <person name="Oren A."/>
            <person name="Chaudhuri R.R."/>
            <person name="La Ragione R."/>
            <person name="Hildebrand F."/>
            <person name="Pallen M.J."/>
        </authorList>
    </citation>
    <scope>NUCLEOTIDE SEQUENCE</scope>
    <source>
        <strain evidence="7">ChiSjej1B19-3389</strain>
    </source>
</reference>
<keyword evidence="1 6" id="KW-0963">Cytoplasm</keyword>
<dbReference type="Gene3D" id="3.40.50.150">
    <property type="entry name" value="Vaccinia Virus protein VP39"/>
    <property type="match status" value="1"/>
</dbReference>
<dbReference type="EMBL" id="DVFW01000045">
    <property type="protein sequence ID" value="HIQ81303.1"/>
    <property type="molecule type" value="Genomic_DNA"/>
</dbReference>
<dbReference type="GO" id="GO:0070043">
    <property type="term" value="F:rRNA (guanine-N7-)-methyltransferase activity"/>
    <property type="evidence" value="ECO:0007669"/>
    <property type="project" value="UniProtKB-UniRule"/>
</dbReference>
<feature type="binding site" evidence="6">
    <location>
        <begin position="125"/>
        <end position="126"/>
    </location>
    <ligand>
        <name>S-adenosyl-L-methionine</name>
        <dbReference type="ChEBI" id="CHEBI:59789"/>
    </ligand>
</feature>
<protein>
    <recommendedName>
        <fullName evidence="6">Ribosomal RNA small subunit methyltransferase G</fullName>
        <ecNumber evidence="6">2.1.1.-</ecNumber>
    </recommendedName>
    <alternativeName>
        <fullName evidence="6">16S rRNA 7-methylguanosine methyltransferase</fullName>
        <shortName evidence="6">16S rRNA m7G methyltransferase</shortName>
    </alternativeName>
</protein>
<evidence type="ECO:0000256" key="6">
    <source>
        <dbReference type="HAMAP-Rule" id="MF_00074"/>
    </source>
</evidence>
<evidence type="ECO:0000313" key="7">
    <source>
        <dbReference type="EMBL" id="HIQ81303.1"/>
    </source>
</evidence>
<dbReference type="Pfam" id="PF02527">
    <property type="entry name" value="GidB"/>
    <property type="match status" value="1"/>
</dbReference>
<reference evidence="7" key="1">
    <citation type="submission" date="2020-10" db="EMBL/GenBank/DDBJ databases">
        <authorList>
            <person name="Gilroy R."/>
        </authorList>
    </citation>
    <scope>NUCLEOTIDE SEQUENCE</scope>
    <source>
        <strain evidence="7">ChiSjej1B19-3389</strain>
    </source>
</reference>
<dbReference type="HAMAP" id="MF_00074">
    <property type="entry name" value="16SrRNA_methyltr_G"/>
    <property type="match status" value="1"/>
</dbReference>
<dbReference type="Proteomes" id="UP000886787">
    <property type="component" value="Unassembled WGS sequence"/>
</dbReference>
<dbReference type="EC" id="2.1.1.-" evidence="6"/>
<comment type="function">
    <text evidence="6">Specifically methylates the N7 position of a guanine in 16S rRNA.</text>
</comment>
<evidence type="ECO:0000256" key="2">
    <source>
        <dbReference type="ARBA" id="ARBA00022552"/>
    </source>
</evidence>
<evidence type="ECO:0000256" key="3">
    <source>
        <dbReference type="ARBA" id="ARBA00022603"/>
    </source>
</evidence>
<feature type="binding site" evidence="6">
    <location>
        <position position="80"/>
    </location>
    <ligand>
        <name>S-adenosyl-L-methionine</name>
        <dbReference type="ChEBI" id="CHEBI:59789"/>
    </ligand>
</feature>
<dbReference type="InterPro" id="IPR003682">
    <property type="entry name" value="rRNA_ssu_MeTfrase_G"/>
</dbReference>
<organism evidence="7 8">
    <name type="scientific">Candidatus Scatavimonas merdigallinarum</name>
    <dbReference type="NCBI Taxonomy" id="2840914"/>
    <lineage>
        <taxon>Bacteria</taxon>
        <taxon>Bacillati</taxon>
        <taxon>Bacillota</taxon>
        <taxon>Clostridia</taxon>
        <taxon>Eubacteriales</taxon>
        <taxon>Oscillospiraceae</taxon>
        <taxon>Oscillospiraceae incertae sedis</taxon>
        <taxon>Candidatus Scatavimonas</taxon>
    </lineage>
</organism>
<sequence length="233" mass="25637">MSLLQLQANMLGVALTEEKLQKFALYLSLLLEWNKKINLTAIKDTEQIIIKHFADSLSLLQYMDIPKNAAVIDVGTGAGFPGIPLAIARPDIRLMLLDSLGKRMMFLQTVVQRLSIAAQTLHARAEEAGQKQQYREKYDIAVSRAVAALPVLAEYCLPLVKPGGVFAAMKGPQAHQELQQAKNAIALLSGAVKKEYTFELPGAGVRTLLLFEKIGTTEKKYPRNGAKIVKKPL</sequence>
<dbReference type="PANTHER" id="PTHR31760">
    <property type="entry name" value="S-ADENOSYL-L-METHIONINE-DEPENDENT METHYLTRANSFERASES SUPERFAMILY PROTEIN"/>
    <property type="match status" value="1"/>
</dbReference>
<dbReference type="SUPFAM" id="SSF53335">
    <property type="entry name" value="S-adenosyl-L-methionine-dependent methyltransferases"/>
    <property type="match status" value="1"/>
</dbReference>
<keyword evidence="5 6" id="KW-0949">S-adenosyl-L-methionine</keyword>
<dbReference type="GO" id="GO:0005829">
    <property type="term" value="C:cytosol"/>
    <property type="evidence" value="ECO:0007669"/>
    <property type="project" value="TreeGrafter"/>
</dbReference>
<keyword evidence="2 6" id="KW-0698">rRNA processing</keyword>
<feature type="binding site" evidence="6">
    <location>
        <position position="144"/>
    </location>
    <ligand>
        <name>S-adenosyl-L-methionine</name>
        <dbReference type="ChEBI" id="CHEBI:59789"/>
    </ligand>
</feature>
<dbReference type="PANTHER" id="PTHR31760:SF0">
    <property type="entry name" value="S-ADENOSYL-L-METHIONINE-DEPENDENT METHYLTRANSFERASES SUPERFAMILY PROTEIN"/>
    <property type="match status" value="1"/>
</dbReference>
<feature type="binding site" evidence="6">
    <location>
        <position position="75"/>
    </location>
    <ligand>
        <name>S-adenosyl-L-methionine</name>
        <dbReference type="ChEBI" id="CHEBI:59789"/>
    </ligand>
</feature>